<organism evidence="5 6">
    <name type="scientific">Arthrobacter hankyongi</name>
    <dbReference type="NCBI Taxonomy" id="2904801"/>
    <lineage>
        <taxon>Bacteria</taxon>
        <taxon>Bacillati</taxon>
        <taxon>Actinomycetota</taxon>
        <taxon>Actinomycetes</taxon>
        <taxon>Micrococcales</taxon>
        <taxon>Micrococcaceae</taxon>
        <taxon>Arthrobacter</taxon>
    </lineage>
</organism>
<evidence type="ECO:0000256" key="3">
    <source>
        <dbReference type="SAM" id="SignalP"/>
    </source>
</evidence>
<sequence length="688" mass="70736">MRSLIQALAAFKLRLALRLAAVAGLVVLLAVPAAAHAEPPVTIPPGEFVVDNAGVLGDQAGEVEDAVRKLQQDHGIGLYLVYVDTFTNPDNPREWVVATAQKKGLGSSDAMLAVAVDQRAAHFQAGQGGPLAGKEQAIYQSVVPALGRSDWAQAGLDAVAAVEDAASGGSGAVKSGGSGGSLVPVLLVGVVAAGGVGTYLYVRNRRGKAAGGPGKARTGGPPQDPNDALSVEQLRRKASSLLVAADDAIKSSEQEFGFALAQYGEEAVRPYREDIDAAKLHMMESFKLQQQLDDHVPDTEEQQRAWLGDIIRRCEAVNESLERHKADFDALRKLEATAPEALETVRAAARTTRDRLAEGTDQLQQLRAGYLDSALAQIADNVGQAQERLDFAESTAATAQEKLDAADRSAAVVAIRSAEEAVHQADVLLEAIGRTARDLGTARQALESAVADAAQDLAQARALAGSGQHPELAGPAAAMEAALGTVKQAVAAGRIDPQAVLQNLDAAQRQLDSALVGVRDQQERIRRAREQLQQAIMSAQAQIAGTSDYIRARRGGVGSQARTRLAEAERHLDQAIQVADADPERALNYANQANALAQQASQLAQQDVDDFSGMGGFGGGRRGGGGGMGGAILGGILIDSILRGGHHGGGGGGGGGIFGGGGFGGFGGGGGGGFGGGFGDSGGAGGNF</sequence>
<name>A0ABS9L7W1_9MICC</name>
<keyword evidence="2" id="KW-0472">Membrane</keyword>
<feature type="chain" id="PRO_5046077904" evidence="3">
    <location>
        <begin position="38"/>
        <end position="688"/>
    </location>
</feature>
<feature type="coiled-coil region" evidence="1">
    <location>
        <begin position="375"/>
        <end position="409"/>
    </location>
</feature>
<feature type="coiled-coil region" evidence="1">
    <location>
        <begin position="515"/>
        <end position="542"/>
    </location>
</feature>
<feature type="signal peptide" evidence="3">
    <location>
        <begin position="1"/>
        <end position="37"/>
    </location>
</feature>
<protein>
    <submittedName>
        <fullName evidence="5">TPM domain-containing protein</fullName>
    </submittedName>
</protein>
<dbReference type="InterPro" id="IPR007621">
    <property type="entry name" value="TPM_dom"/>
</dbReference>
<feature type="transmembrane region" description="Helical" evidence="2">
    <location>
        <begin position="182"/>
        <end position="202"/>
    </location>
</feature>
<accession>A0ABS9L7W1</accession>
<dbReference type="RefSeq" id="WP_237821387.1">
    <property type="nucleotide sequence ID" value="NZ_JAKLTQ010000008.1"/>
</dbReference>
<evidence type="ECO:0000313" key="5">
    <source>
        <dbReference type="EMBL" id="MCG2622767.1"/>
    </source>
</evidence>
<dbReference type="EMBL" id="JAKLTQ010000008">
    <property type="protein sequence ID" value="MCG2622767.1"/>
    <property type="molecule type" value="Genomic_DNA"/>
</dbReference>
<gene>
    <name evidence="5" type="ORF">LVY72_12735</name>
</gene>
<dbReference type="Pfam" id="PF04536">
    <property type="entry name" value="TPM_phosphatase"/>
    <property type="match status" value="1"/>
</dbReference>
<dbReference type="Gene3D" id="3.10.310.50">
    <property type="match status" value="1"/>
</dbReference>
<evidence type="ECO:0000256" key="1">
    <source>
        <dbReference type="SAM" id="Coils"/>
    </source>
</evidence>
<keyword evidence="1" id="KW-0175">Coiled coil</keyword>
<dbReference type="Proteomes" id="UP001165368">
    <property type="component" value="Unassembled WGS sequence"/>
</dbReference>
<feature type="domain" description="TPM" evidence="4">
    <location>
        <begin position="49"/>
        <end position="164"/>
    </location>
</feature>
<keyword evidence="2" id="KW-1133">Transmembrane helix</keyword>
<proteinExistence type="predicted"/>
<evidence type="ECO:0000256" key="2">
    <source>
        <dbReference type="SAM" id="Phobius"/>
    </source>
</evidence>
<keyword evidence="2" id="KW-0812">Transmembrane</keyword>
<keyword evidence="6" id="KW-1185">Reference proteome</keyword>
<evidence type="ECO:0000313" key="6">
    <source>
        <dbReference type="Proteomes" id="UP001165368"/>
    </source>
</evidence>
<keyword evidence="3" id="KW-0732">Signal</keyword>
<comment type="caution">
    <text evidence="5">The sequence shown here is derived from an EMBL/GenBank/DDBJ whole genome shotgun (WGS) entry which is preliminary data.</text>
</comment>
<evidence type="ECO:0000259" key="4">
    <source>
        <dbReference type="Pfam" id="PF04536"/>
    </source>
</evidence>
<reference evidence="5" key="1">
    <citation type="submission" date="2022-01" db="EMBL/GenBank/DDBJ databases">
        <authorList>
            <person name="Jo J.-H."/>
            <person name="Im W.-T."/>
        </authorList>
    </citation>
    <scope>NUCLEOTIDE SEQUENCE</scope>
    <source>
        <strain evidence="5">I2-34</strain>
    </source>
</reference>